<proteinExistence type="predicted"/>
<evidence type="ECO:0008006" key="2">
    <source>
        <dbReference type="Google" id="ProtNLM"/>
    </source>
</evidence>
<reference evidence="1" key="1">
    <citation type="submission" date="2018-05" db="EMBL/GenBank/DDBJ databases">
        <authorList>
            <person name="Lanie J.A."/>
            <person name="Ng W.-L."/>
            <person name="Kazmierczak K.M."/>
            <person name="Andrzejewski T.M."/>
            <person name="Davidsen T.M."/>
            <person name="Wayne K.J."/>
            <person name="Tettelin H."/>
            <person name="Glass J.I."/>
            <person name="Rusch D."/>
            <person name="Podicherti R."/>
            <person name="Tsui H.-C.T."/>
            <person name="Winkler M.E."/>
        </authorList>
    </citation>
    <scope>NUCLEOTIDE SEQUENCE</scope>
</reference>
<organism evidence="1">
    <name type="scientific">marine metagenome</name>
    <dbReference type="NCBI Taxonomy" id="408172"/>
    <lineage>
        <taxon>unclassified sequences</taxon>
        <taxon>metagenomes</taxon>
        <taxon>ecological metagenomes</taxon>
    </lineage>
</organism>
<dbReference type="AlphaFoldDB" id="A0A383DE29"/>
<evidence type="ECO:0000313" key="1">
    <source>
        <dbReference type="EMBL" id="SVE42757.1"/>
    </source>
</evidence>
<accession>A0A383DE29</accession>
<sequence>FSSAFTYNNLMNLQSTILAFIGGKHKKTPSGWHTINCPMCMTQGHTRNDNRHRGGFKFSEVSSYHCFNCGYKASYTPGRLIGRKMRDLLINIGVPEPKVKELQLLAMKEKDDTITITQTTQYVNEFEEKQLPTGTKLLSEVIRSYNPPSNALFVYKYLMDRSLDFYNKFYWTTDPYMRLNERVIIPFYANKKLVGYTARIIKEYENVPKYYSVVQPGYIYNFDNLYKDRKYIIITE</sequence>
<feature type="non-terminal residue" evidence="1">
    <location>
        <position position="1"/>
    </location>
</feature>
<gene>
    <name evidence="1" type="ORF">METZ01_LOCUS495611</name>
</gene>
<name>A0A383DE29_9ZZZZ</name>
<dbReference type="EMBL" id="UINC01216569">
    <property type="protein sequence ID" value="SVE42757.1"/>
    <property type="molecule type" value="Genomic_DNA"/>
</dbReference>
<feature type="non-terminal residue" evidence="1">
    <location>
        <position position="236"/>
    </location>
</feature>
<protein>
    <recommendedName>
        <fullName evidence="2">DNA primase catalytic core N-terminal domain-containing protein</fullName>
    </recommendedName>
</protein>